<dbReference type="SMART" id="SM00320">
    <property type="entry name" value="WD40"/>
    <property type="match status" value="2"/>
</dbReference>
<comment type="caution">
    <text evidence="4">The sequence shown here is derived from an EMBL/GenBank/DDBJ whole genome shotgun (WGS) entry which is preliminary data.</text>
</comment>
<evidence type="ECO:0000256" key="3">
    <source>
        <dbReference type="PROSITE-ProRule" id="PRU00221"/>
    </source>
</evidence>
<keyword evidence="5" id="KW-1185">Reference proteome</keyword>
<evidence type="ECO:0000313" key="5">
    <source>
        <dbReference type="Proteomes" id="UP001442494"/>
    </source>
</evidence>
<feature type="repeat" description="WD" evidence="3">
    <location>
        <begin position="59"/>
        <end position="95"/>
    </location>
</feature>
<dbReference type="PRINTS" id="PR00320">
    <property type="entry name" value="GPROTEINBRPT"/>
</dbReference>
<proteinExistence type="predicted"/>
<dbReference type="InterPro" id="IPR001680">
    <property type="entry name" value="WD40_rpt"/>
</dbReference>
<name>A0ABV0JIR9_9CYAN</name>
<dbReference type="SUPFAM" id="SSF50978">
    <property type="entry name" value="WD40 repeat-like"/>
    <property type="match status" value="1"/>
</dbReference>
<dbReference type="InterPro" id="IPR020472">
    <property type="entry name" value="WD40_PAC1"/>
</dbReference>
<keyword evidence="1 3" id="KW-0853">WD repeat</keyword>
<reference evidence="4 5" key="1">
    <citation type="submission" date="2022-04" db="EMBL/GenBank/DDBJ databases">
        <title>Positive selection, recombination, and allopatry shape intraspecific diversity of widespread and dominant cyanobacteria.</title>
        <authorList>
            <person name="Wei J."/>
            <person name="Shu W."/>
            <person name="Hu C."/>
        </authorList>
    </citation>
    <scope>NUCLEOTIDE SEQUENCE [LARGE SCALE GENOMIC DNA]</scope>
    <source>
        <strain evidence="4 5">GB2-A5</strain>
    </source>
</reference>
<dbReference type="InterPro" id="IPR036322">
    <property type="entry name" value="WD40_repeat_dom_sf"/>
</dbReference>
<dbReference type="PROSITE" id="PS50082">
    <property type="entry name" value="WD_REPEATS_2"/>
    <property type="match status" value="2"/>
</dbReference>
<dbReference type="Pfam" id="PF00400">
    <property type="entry name" value="WD40"/>
    <property type="match status" value="2"/>
</dbReference>
<feature type="repeat" description="WD" evidence="3">
    <location>
        <begin position="17"/>
        <end position="58"/>
    </location>
</feature>
<evidence type="ECO:0000256" key="1">
    <source>
        <dbReference type="ARBA" id="ARBA00022574"/>
    </source>
</evidence>
<dbReference type="RefSeq" id="WP_199294957.1">
    <property type="nucleotide sequence ID" value="NZ_JAMPKK010000003.1"/>
</dbReference>
<accession>A0ABV0JIR9</accession>
<sequence length="95" mass="10059">MRCCSKDKNKCRAIATLKGNATLINSVAFSPKGQTLASGSLDNTIKLWNPRTGELKSTLAGDDSQVNSFAFSPDGQIASGSNDGSIKIWQVPAQE</sequence>
<dbReference type="PANTHER" id="PTHR22847:SF637">
    <property type="entry name" value="WD REPEAT DOMAIN 5B"/>
    <property type="match status" value="1"/>
</dbReference>
<gene>
    <name evidence="4" type="ORF">NDI37_02500</name>
</gene>
<evidence type="ECO:0000256" key="2">
    <source>
        <dbReference type="ARBA" id="ARBA00022737"/>
    </source>
</evidence>
<dbReference type="Gene3D" id="2.130.10.10">
    <property type="entry name" value="YVTN repeat-like/Quinoprotein amine dehydrogenase"/>
    <property type="match status" value="1"/>
</dbReference>
<dbReference type="InterPro" id="IPR015943">
    <property type="entry name" value="WD40/YVTN_repeat-like_dom_sf"/>
</dbReference>
<keyword evidence="2" id="KW-0677">Repeat</keyword>
<dbReference type="EMBL" id="JAMPKK010000003">
    <property type="protein sequence ID" value="MEP0863336.1"/>
    <property type="molecule type" value="Genomic_DNA"/>
</dbReference>
<dbReference type="Proteomes" id="UP001442494">
    <property type="component" value="Unassembled WGS sequence"/>
</dbReference>
<organism evidence="4 5">
    <name type="scientific">Funiculus sociatus GB2-A5</name>
    <dbReference type="NCBI Taxonomy" id="2933946"/>
    <lineage>
        <taxon>Bacteria</taxon>
        <taxon>Bacillati</taxon>
        <taxon>Cyanobacteriota</taxon>
        <taxon>Cyanophyceae</taxon>
        <taxon>Coleofasciculales</taxon>
        <taxon>Coleofasciculaceae</taxon>
        <taxon>Funiculus</taxon>
    </lineage>
</organism>
<dbReference type="PANTHER" id="PTHR22847">
    <property type="entry name" value="WD40 REPEAT PROTEIN"/>
    <property type="match status" value="1"/>
</dbReference>
<dbReference type="PROSITE" id="PS50294">
    <property type="entry name" value="WD_REPEATS_REGION"/>
    <property type="match status" value="2"/>
</dbReference>
<protein>
    <submittedName>
        <fullName evidence="4">Uncharacterized protein</fullName>
    </submittedName>
</protein>
<evidence type="ECO:0000313" key="4">
    <source>
        <dbReference type="EMBL" id="MEP0863336.1"/>
    </source>
</evidence>